<sequence>MSTTTYHSRFRFRCESLKFDEKAKAVKEALTKTKGVVEVAVNKRVGSLLVIFDHAKIRAEQLFSTIASSLGMDPEQVKDKLRSVSQAINSKRGRRYVKRGLLGAGVITLSLLTISEDAHAFSGVIWLSLMATHIYQNRRTLFS</sequence>
<dbReference type="AlphaFoldDB" id="A0A1N6FUU3"/>
<reference evidence="2" key="1">
    <citation type="submission" date="2016-11" db="EMBL/GenBank/DDBJ databases">
        <authorList>
            <person name="Varghese N."/>
            <person name="Submissions S."/>
        </authorList>
    </citation>
    <scope>NUCLEOTIDE SEQUENCE [LARGE SCALE GENOMIC DNA]</scope>
    <source>
        <strain evidence="2">DSM 17456</strain>
    </source>
</reference>
<protein>
    <submittedName>
        <fullName evidence="1">Uncharacterized protein</fullName>
    </submittedName>
</protein>
<dbReference type="Proteomes" id="UP000184694">
    <property type="component" value="Unassembled WGS sequence"/>
</dbReference>
<organism evidence="1 2">
    <name type="scientific">Halodesulfovibrio marinisediminis DSM 17456</name>
    <dbReference type="NCBI Taxonomy" id="1121457"/>
    <lineage>
        <taxon>Bacteria</taxon>
        <taxon>Pseudomonadati</taxon>
        <taxon>Thermodesulfobacteriota</taxon>
        <taxon>Desulfovibrionia</taxon>
        <taxon>Desulfovibrionales</taxon>
        <taxon>Desulfovibrionaceae</taxon>
        <taxon>Halodesulfovibrio</taxon>
    </lineage>
</organism>
<gene>
    <name evidence="1" type="ORF">SAMN02745161_1525</name>
</gene>
<name>A0A1N6FUU3_9BACT</name>
<dbReference type="GO" id="GO:0046872">
    <property type="term" value="F:metal ion binding"/>
    <property type="evidence" value="ECO:0007669"/>
    <property type="project" value="InterPro"/>
</dbReference>
<dbReference type="EMBL" id="FSRG01000004">
    <property type="protein sequence ID" value="SIN99023.1"/>
    <property type="molecule type" value="Genomic_DNA"/>
</dbReference>
<dbReference type="InterPro" id="IPR036163">
    <property type="entry name" value="HMA_dom_sf"/>
</dbReference>
<dbReference type="Gene3D" id="3.30.70.100">
    <property type="match status" value="1"/>
</dbReference>
<accession>A0A1N6FUU3</accession>
<evidence type="ECO:0000313" key="1">
    <source>
        <dbReference type="EMBL" id="SIN99023.1"/>
    </source>
</evidence>
<dbReference type="SUPFAM" id="SSF55008">
    <property type="entry name" value="HMA, heavy metal-associated domain"/>
    <property type="match status" value="1"/>
</dbReference>
<dbReference type="Pfam" id="PF19991">
    <property type="entry name" value="HMA_2"/>
    <property type="match status" value="1"/>
</dbReference>
<dbReference type="RefSeq" id="WP_074216322.1">
    <property type="nucleotide sequence ID" value="NZ_FSRG01000004.1"/>
</dbReference>
<proteinExistence type="predicted"/>
<evidence type="ECO:0000313" key="2">
    <source>
        <dbReference type="Proteomes" id="UP000184694"/>
    </source>
</evidence>
<keyword evidence="2" id="KW-1185">Reference proteome</keyword>
<dbReference type="OrthoDB" id="5397694at2"/>